<sequence>MDPYPDCCSTALVMPPCIEEVDRESLAEGEHVELAVDETGHHIYVTAVEGQTVVVVGNGGGEQASISLHSNRWRLKSPESTLST</sequence>
<evidence type="ECO:0000313" key="2">
    <source>
        <dbReference type="Proteomes" id="UP000199114"/>
    </source>
</evidence>
<reference evidence="2" key="1">
    <citation type="submission" date="2016-10" db="EMBL/GenBank/DDBJ databases">
        <authorList>
            <person name="Varghese N."/>
            <person name="Submissions S."/>
        </authorList>
    </citation>
    <scope>NUCLEOTIDE SEQUENCE [LARGE SCALE GENOMIC DNA]</scope>
    <source>
        <strain evidence="2">DSM 25055</strain>
    </source>
</reference>
<dbReference type="EMBL" id="FOFD01000006">
    <property type="protein sequence ID" value="SER51849.1"/>
    <property type="molecule type" value="Genomic_DNA"/>
</dbReference>
<name>A0A1H9PVQ1_9EURY</name>
<accession>A0A1H9PVQ1</accession>
<evidence type="ECO:0000313" key="1">
    <source>
        <dbReference type="EMBL" id="SER51849.1"/>
    </source>
</evidence>
<dbReference type="AlphaFoldDB" id="A0A1H9PVQ1"/>
<gene>
    <name evidence="1" type="ORF">SAMN04489841_3983</name>
</gene>
<proteinExistence type="predicted"/>
<dbReference type="STRING" id="1186196.SAMN04489841_3983"/>
<keyword evidence="2" id="KW-1185">Reference proteome</keyword>
<protein>
    <submittedName>
        <fullName evidence="1">Uncharacterized protein</fullName>
    </submittedName>
</protein>
<organism evidence="1 2">
    <name type="scientific">Natrinema salaciae</name>
    <dbReference type="NCBI Taxonomy" id="1186196"/>
    <lineage>
        <taxon>Archaea</taxon>
        <taxon>Methanobacteriati</taxon>
        <taxon>Methanobacteriota</taxon>
        <taxon>Stenosarchaea group</taxon>
        <taxon>Halobacteria</taxon>
        <taxon>Halobacteriales</taxon>
        <taxon>Natrialbaceae</taxon>
        <taxon>Natrinema</taxon>
    </lineage>
</organism>
<dbReference type="Proteomes" id="UP000199114">
    <property type="component" value="Unassembled WGS sequence"/>
</dbReference>